<keyword evidence="3 7" id="KW-0489">Methyltransferase</keyword>
<dbReference type="PROSITE" id="PS51689">
    <property type="entry name" value="SAM_RNA_A_N6_MT"/>
    <property type="match status" value="1"/>
</dbReference>
<dbReference type="Gene3D" id="1.10.8.100">
    <property type="entry name" value="Ribosomal RNA adenine dimethylase-like, domain 2"/>
    <property type="match status" value="1"/>
</dbReference>
<reference evidence="11" key="1">
    <citation type="journal article" date="2008" name="Proc. Natl. Acad. Sci. U.S.A.">
        <title>Complete genome of the uncultured termite group 1 bacteria in a single host protist cell.</title>
        <authorList>
            <person name="Hongoh Y."/>
            <person name="Sharma V.K."/>
            <person name="Prakash T."/>
            <person name="Noda S."/>
            <person name="Taylor T.D."/>
            <person name="Kudo T."/>
            <person name="Sakaki Y."/>
            <person name="Toyoda A."/>
            <person name="Hattori M."/>
            <person name="Ohkuma M."/>
        </authorList>
    </citation>
    <scope>NUCLEOTIDE SEQUENCE [LARGE SCALE GENOMIC DNA]</scope>
    <source>
        <strain evidence="11">Rs-D17 genomovar Ri2008</strain>
    </source>
</reference>
<dbReference type="Proteomes" id="UP000001691">
    <property type="component" value="Chromosome"/>
</dbReference>
<comment type="catalytic activity">
    <reaction evidence="7">
        <text>adenosine(1518)/adenosine(1519) in 16S rRNA + 4 S-adenosyl-L-methionine = N(6)-dimethyladenosine(1518)/N(6)-dimethyladenosine(1519) in 16S rRNA + 4 S-adenosyl-L-homocysteine + 4 H(+)</text>
        <dbReference type="Rhea" id="RHEA:19609"/>
        <dbReference type="Rhea" id="RHEA-COMP:10232"/>
        <dbReference type="Rhea" id="RHEA-COMP:10233"/>
        <dbReference type="ChEBI" id="CHEBI:15378"/>
        <dbReference type="ChEBI" id="CHEBI:57856"/>
        <dbReference type="ChEBI" id="CHEBI:59789"/>
        <dbReference type="ChEBI" id="CHEBI:74411"/>
        <dbReference type="ChEBI" id="CHEBI:74493"/>
        <dbReference type="EC" id="2.1.1.182"/>
    </reaction>
</comment>
<dbReference type="HAMAP" id="MF_00607">
    <property type="entry name" value="16SrRNA_methyltr_A"/>
    <property type="match status" value="1"/>
</dbReference>
<evidence type="ECO:0000313" key="11">
    <source>
        <dbReference type="Proteomes" id="UP000001691"/>
    </source>
</evidence>
<dbReference type="PATRIC" id="fig|471821.5.peg.1307"/>
<dbReference type="SUPFAM" id="SSF53335">
    <property type="entry name" value="S-adenosyl-L-methionine-dependent methyltransferases"/>
    <property type="match status" value="1"/>
</dbReference>
<evidence type="ECO:0000256" key="2">
    <source>
        <dbReference type="ARBA" id="ARBA00022552"/>
    </source>
</evidence>
<evidence type="ECO:0000256" key="5">
    <source>
        <dbReference type="ARBA" id="ARBA00022691"/>
    </source>
</evidence>
<dbReference type="Pfam" id="PF00398">
    <property type="entry name" value="RrnaAD"/>
    <property type="match status" value="1"/>
</dbReference>
<feature type="binding site" evidence="7 8">
    <location>
        <position position="14"/>
    </location>
    <ligand>
        <name>S-adenosyl-L-methionine</name>
        <dbReference type="ChEBI" id="CHEBI:59789"/>
    </ligand>
</feature>
<protein>
    <recommendedName>
        <fullName evidence="7">Ribosomal RNA small subunit methyltransferase A</fullName>
        <ecNumber evidence="7">2.1.1.182</ecNumber>
    </recommendedName>
    <alternativeName>
        <fullName evidence="7">16S rRNA (adenine(1518)-N(6)/adenine(1519)-N(6))-dimethyltransferase</fullName>
    </alternativeName>
    <alternativeName>
        <fullName evidence="7">16S rRNA dimethyladenosine transferase</fullName>
    </alternativeName>
    <alternativeName>
        <fullName evidence="7">16S rRNA dimethylase</fullName>
    </alternativeName>
    <alternativeName>
        <fullName evidence="7">S-adenosylmethionine-6-N', N'-adenosyl(rRNA) dimethyltransferase</fullName>
    </alternativeName>
</protein>
<dbReference type="EMBL" id="AP009510">
    <property type="protein sequence ID" value="BAG14244.1"/>
    <property type="molecule type" value="Genomic_DNA"/>
</dbReference>
<evidence type="ECO:0000256" key="7">
    <source>
        <dbReference type="HAMAP-Rule" id="MF_00607"/>
    </source>
</evidence>
<feature type="binding site" evidence="7 8">
    <location>
        <position position="62"/>
    </location>
    <ligand>
        <name>S-adenosyl-L-methionine</name>
        <dbReference type="ChEBI" id="CHEBI:59789"/>
    </ligand>
</feature>
<dbReference type="GO" id="GO:0052908">
    <property type="term" value="F:16S rRNA (adenine(1518)-N(6)/adenine(1519)-N(6))-dimethyltransferase activity"/>
    <property type="evidence" value="ECO:0007669"/>
    <property type="project" value="UniProtKB-EC"/>
</dbReference>
<dbReference type="PANTHER" id="PTHR11727">
    <property type="entry name" value="DIMETHYLADENOSINE TRANSFERASE"/>
    <property type="match status" value="1"/>
</dbReference>
<dbReference type="PROSITE" id="PS01131">
    <property type="entry name" value="RRNA_A_DIMETH"/>
    <property type="match status" value="1"/>
</dbReference>
<dbReference type="HOGENOM" id="CLU_041220_0_1_0"/>
<dbReference type="NCBIfam" id="TIGR00755">
    <property type="entry name" value="ksgA"/>
    <property type="match status" value="1"/>
</dbReference>
<keyword evidence="6 7" id="KW-0694">RNA-binding</keyword>
<evidence type="ECO:0000313" key="10">
    <source>
        <dbReference type="EMBL" id="BAG14244.1"/>
    </source>
</evidence>
<dbReference type="KEGG" id="rsd:TGRD_753"/>
<organism evidence="10 11">
    <name type="scientific">Endomicrobium trichonymphae</name>
    <dbReference type="NCBI Taxonomy" id="1408204"/>
    <lineage>
        <taxon>Bacteria</taxon>
        <taxon>Pseudomonadati</taxon>
        <taxon>Elusimicrobiota</taxon>
        <taxon>Endomicrobiia</taxon>
        <taxon>Endomicrobiales</taxon>
        <taxon>Endomicrobiaceae</taxon>
        <taxon>Candidatus Endomicrobiellum</taxon>
    </lineage>
</organism>
<evidence type="ECO:0000256" key="4">
    <source>
        <dbReference type="ARBA" id="ARBA00022679"/>
    </source>
</evidence>
<gene>
    <name evidence="7" type="primary">rsmA</name>
    <name evidence="7" type="synonym">ksgA</name>
    <name evidence="10" type="ordered locus">TGRD_753</name>
</gene>
<keyword evidence="1 7" id="KW-0963">Cytoplasm</keyword>
<evidence type="ECO:0000256" key="1">
    <source>
        <dbReference type="ARBA" id="ARBA00022490"/>
    </source>
</evidence>
<accession>B1GZ01</accession>
<feature type="binding site" evidence="7 8">
    <location>
        <position position="105"/>
    </location>
    <ligand>
        <name>S-adenosyl-L-methionine</name>
        <dbReference type="ChEBI" id="CHEBI:59789"/>
    </ligand>
</feature>
<dbReference type="InterPro" id="IPR029063">
    <property type="entry name" value="SAM-dependent_MTases_sf"/>
</dbReference>
<name>B1GZ01_ENDTX</name>
<keyword evidence="5 7" id="KW-0949">S-adenosyl-L-methionine</keyword>
<evidence type="ECO:0000256" key="8">
    <source>
        <dbReference type="PROSITE-ProRule" id="PRU01026"/>
    </source>
</evidence>
<dbReference type="PANTHER" id="PTHR11727:SF7">
    <property type="entry name" value="DIMETHYLADENOSINE TRANSFERASE-RELATED"/>
    <property type="match status" value="1"/>
</dbReference>
<dbReference type="Gene3D" id="3.40.50.150">
    <property type="entry name" value="Vaccinia Virus protein VP39"/>
    <property type="match status" value="1"/>
</dbReference>
<dbReference type="InterPro" id="IPR020598">
    <property type="entry name" value="rRNA_Ade_methylase_Trfase_N"/>
</dbReference>
<dbReference type="InterPro" id="IPR020596">
    <property type="entry name" value="rRNA_Ade_Mease_Trfase_CS"/>
</dbReference>
<feature type="binding site" evidence="7 8">
    <location>
        <position position="16"/>
    </location>
    <ligand>
        <name>S-adenosyl-L-methionine</name>
        <dbReference type="ChEBI" id="CHEBI:59789"/>
    </ligand>
</feature>
<dbReference type="EC" id="2.1.1.182" evidence="7"/>
<keyword evidence="11" id="KW-1185">Reference proteome</keyword>
<dbReference type="GO" id="GO:0003723">
    <property type="term" value="F:RNA binding"/>
    <property type="evidence" value="ECO:0007669"/>
    <property type="project" value="UniProtKB-UniRule"/>
</dbReference>
<proteinExistence type="inferred from homology"/>
<feature type="domain" description="Ribosomal RNA adenine methylase transferase N-terminal" evidence="9">
    <location>
        <begin position="21"/>
        <end position="189"/>
    </location>
</feature>
<feature type="binding site" evidence="7 8">
    <location>
        <position position="41"/>
    </location>
    <ligand>
        <name>S-adenosyl-L-methionine</name>
        <dbReference type="ChEBI" id="CHEBI:59789"/>
    </ligand>
</feature>
<comment type="similarity">
    <text evidence="7">Belongs to the class I-like SAM-binding methyltransferase superfamily. rRNA adenine N(6)-methyltransferase family. RsmA subfamily.</text>
</comment>
<dbReference type="GO" id="GO:0005829">
    <property type="term" value="C:cytosol"/>
    <property type="evidence" value="ECO:0007669"/>
    <property type="project" value="TreeGrafter"/>
</dbReference>
<comment type="function">
    <text evidence="7">Specifically dimethylates two adjacent adenosines (A1518 and A1519) in the loop of a conserved hairpin near the 3'-end of 16S rRNA in the 30S particle. May play a critical role in biogenesis of 30S subunits.</text>
</comment>
<dbReference type="InterPro" id="IPR023165">
    <property type="entry name" value="rRNA_Ade_diMease-like_C"/>
</dbReference>
<evidence type="ECO:0000259" key="9">
    <source>
        <dbReference type="SMART" id="SM00650"/>
    </source>
</evidence>
<dbReference type="SMART" id="SM00650">
    <property type="entry name" value="rADc"/>
    <property type="match status" value="1"/>
</dbReference>
<feature type="binding site" evidence="7 8">
    <location>
        <position position="89"/>
    </location>
    <ligand>
        <name>S-adenosyl-L-methionine</name>
        <dbReference type="ChEBI" id="CHEBI:59789"/>
    </ligand>
</feature>
<dbReference type="InterPro" id="IPR011530">
    <property type="entry name" value="rRNA_adenine_dimethylase"/>
</dbReference>
<dbReference type="STRING" id="471821.TGRD_761"/>
<dbReference type="AlphaFoldDB" id="B1GZ01"/>
<sequence>MYAGKSMRQKDGKNFLTDNNIANNIIKAANLEKYDEVLEIGPGKGILTKIIQLQVKYLTAVEKDKILSQQLNHYFSFHGARNIKIINADFLKYNIPNTELKIISNLPYNVGTAIIQKILPLKHWTTAVFMLQKEVTQRLVAQPGSKAYGYISIFTSYYTDCKILFDVSSRCFSPPPKIISSVIKLTNKASEPTDPVFFDFVKHAFKTRRKTILNCLSSFKNLEKSKAAHILNACALDPFLRPDKLSIPDFLRLIDETRKHIIYSV</sequence>
<keyword evidence="2 7" id="KW-0698">rRNA processing</keyword>
<evidence type="ECO:0000256" key="6">
    <source>
        <dbReference type="ARBA" id="ARBA00022884"/>
    </source>
</evidence>
<comment type="subcellular location">
    <subcellularLocation>
        <location evidence="7">Cytoplasm</location>
    </subcellularLocation>
</comment>
<evidence type="ECO:0000256" key="3">
    <source>
        <dbReference type="ARBA" id="ARBA00022603"/>
    </source>
</evidence>
<keyword evidence="4 7" id="KW-0808">Transferase</keyword>
<dbReference type="InterPro" id="IPR001737">
    <property type="entry name" value="KsgA/Erm"/>
</dbReference>